<comment type="caution">
    <text evidence="1">The sequence shown here is derived from an EMBL/GenBank/DDBJ whole genome shotgun (WGS) entry which is preliminary data.</text>
</comment>
<reference evidence="1 2" key="1">
    <citation type="journal article" date="2024" name="IMA Fungus">
        <title>IMA Genome - F19 : A genome assembly and annotation guide to empower mycologists, including annotated draft genome sequences of Ceratocystis pirilliformis, Diaporthe australafricana, Fusarium ophioides, Paecilomyces lecythidis, and Sporothrix stenoceras.</title>
        <authorList>
            <person name="Aylward J."/>
            <person name="Wilson A.M."/>
            <person name="Visagie C.M."/>
            <person name="Spraker J."/>
            <person name="Barnes I."/>
            <person name="Buitendag C."/>
            <person name="Ceriani C."/>
            <person name="Del Mar Angel L."/>
            <person name="du Plessis D."/>
            <person name="Fuchs T."/>
            <person name="Gasser K."/>
            <person name="Kramer D."/>
            <person name="Li W."/>
            <person name="Munsamy K."/>
            <person name="Piso A."/>
            <person name="Price J.L."/>
            <person name="Sonnekus B."/>
            <person name="Thomas C."/>
            <person name="van der Nest A."/>
            <person name="van Dijk A."/>
            <person name="van Heerden A."/>
            <person name="van Vuuren N."/>
            <person name="Yilmaz N."/>
            <person name="Duong T.A."/>
            <person name="van der Merwe N.A."/>
            <person name="Wingfield M.J."/>
            <person name="Wingfield B.D."/>
        </authorList>
    </citation>
    <scope>NUCLEOTIDE SEQUENCE [LARGE SCALE GENOMIC DNA]</scope>
    <source>
        <strain evidence="1 2">CMW 18300</strain>
    </source>
</reference>
<dbReference type="EMBL" id="JAWRVE010000095">
    <property type="protein sequence ID" value="KAL1859809.1"/>
    <property type="molecule type" value="Genomic_DNA"/>
</dbReference>
<accession>A0ABR3WEJ4</accession>
<evidence type="ECO:0000313" key="2">
    <source>
        <dbReference type="Proteomes" id="UP001583177"/>
    </source>
</evidence>
<protein>
    <recommendedName>
        <fullName evidence="3">BTB domain-containing protein</fullName>
    </recommendedName>
</protein>
<sequence>MDQIQDPPLGQNPQESPFLAIAPGQGNAPAADCIIIFFTHESGVVLHALARRDALIQGSGFFRKLLSKITAGRPIRQACDIEPLAAILSNDPSGQAPDGFSLFRGVLRYLQSRYDRPGDSSVLHALGYRVPDDDRRIPALINLCTIAYFFEIQHLQDRIPVSMSKVMREELRTSLLVFNESSAGPARFKQYDKASLLQQTALALEKAANIVPATSVLCHCSATFLRAISGMLDDTDQGNEAKQHIWALNRFPAFVHAWISTDTNPQLEGIFPAATVDSDGGKECACAGCSKRVRREDVVRLTDAEVALGEAQEYALVNPFDGYRTLFCDFCRRGCGVPWARTNVPRAPHE</sequence>
<name>A0ABR3WEJ4_9PEZI</name>
<dbReference type="Proteomes" id="UP001583177">
    <property type="component" value="Unassembled WGS sequence"/>
</dbReference>
<proteinExistence type="predicted"/>
<evidence type="ECO:0000313" key="1">
    <source>
        <dbReference type="EMBL" id="KAL1859809.1"/>
    </source>
</evidence>
<organism evidence="1 2">
    <name type="scientific">Diaporthe australafricana</name>
    <dbReference type="NCBI Taxonomy" id="127596"/>
    <lineage>
        <taxon>Eukaryota</taxon>
        <taxon>Fungi</taxon>
        <taxon>Dikarya</taxon>
        <taxon>Ascomycota</taxon>
        <taxon>Pezizomycotina</taxon>
        <taxon>Sordariomycetes</taxon>
        <taxon>Sordariomycetidae</taxon>
        <taxon>Diaporthales</taxon>
        <taxon>Diaporthaceae</taxon>
        <taxon>Diaporthe</taxon>
    </lineage>
</organism>
<gene>
    <name evidence="1" type="ORF">Daus18300_009399</name>
</gene>
<evidence type="ECO:0008006" key="3">
    <source>
        <dbReference type="Google" id="ProtNLM"/>
    </source>
</evidence>
<keyword evidence="2" id="KW-1185">Reference proteome</keyword>